<evidence type="ECO:0000313" key="15">
    <source>
        <dbReference type="EMBL" id="MDA0164634.1"/>
    </source>
</evidence>
<keyword evidence="6 13" id="KW-0547">Nucleotide-binding</keyword>
<dbReference type="PANTHER" id="PTHR43472:SF1">
    <property type="entry name" value="PHOSPHORIBOSYLAMINE--GLYCINE LIGASE, CHLOROPLASTIC"/>
    <property type="match status" value="1"/>
</dbReference>
<evidence type="ECO:0000256" key="1">
    <source>
        <dbReference type="ARBA" id="ARBA00001936"/>
    </source>
</evidence>
<gene>
    <name evidence="12 15" type="primary">purD</name>
    <name evidence="15" type="ORF">OM076_30485</name>
</gene>
<dbReference type="PROSITE" id="PS00184">
    <property type="entry name" value="GARS"/>
    <property type="match status" value="1"/>
</dbReference>
<dbReference type="InterPro" id="IPR020559">
    <property type="entry name" value="PRibGlycinamide_synth_CS"/>
</dbReference>
<dbReference type="NCBIfam" id="TIGR00877">
    <property type="entry name" value="purD"/>
    <property type="match status" value="1"/>
</dbReference>
<dbReference type="InterPro" id="IPR016185">
    <property type="entry name" value="PreATP-grasp_dom_sf"/>
</dbReference>
<keyword evidence="8 13" id="KW-0067">ATP-binding</keyword>
<proteinExistence type="inferred from homology"/>
<dbReference type="SUPFAM" id="SSF51246">
    <property type="entry name" value="Rudiment single hybrid motif"/>
    <property type="match status" value="1"/>
</dbReference>
<dbReference type="PANTHER" id="PTHR43472">
    <property type="entry name" value="PHOSPHORIBOSYLAMINE--GLYCINE LIGASE"/>
    <property type="match status" value="1"/>
</dbReference>
<evidence type="ECO:0000256" key="3">
    <source>
        <dbReference type="ARBA" id="ARBA00005174"/>
    </source>
</evidence>
<dbReference type="InterPro" id="IPR013815">
    <property type="entry name" value="ATP_grasp_subdomain_1"/>
</dbReference>
<comment type="cofactor">
    <cofactor evidence="1">
        <name>Mn(2+)</name>
        <dbReference type="ChEBI" id="CHEBI:29035"/>
    </cofactor>
</comment>
<keyword evidence="5 12" id="KW-0436">Ligase</keyword>
<dbReference type="SUPFAM" id="SSF52440">
    <property type="entry name" value="PreATP-grasp domain"/>
    <property type="match status" value="1"/>
</dbReference>
<evidence type="ECO:0000256" key="7">
    <source>
        <dbReference type="ARBA" id="ARBA00022755"/>
    </source>
</evidence>
<evidence type="ECO:0000256" key="5">
    <source>
        <dbReference type="ARBA" id="ARBA00022598"/>
    </source>
</evidence>
<feature type="domain" description="ATP-grasp" evidence="14">
    <location>
        <begin position="104"/>
        <end position="306"/>
    </location>
</feature>
<dbReference type="GO" id="GO:0009113">
    <property type="term" value="P:purine nucleobase biosynthetic process"/>
    <property type="evidence" value="ECO:0007669"/>
    <property type="project" value="InterPro"/>
</dbReference>
<dbReference type="InterPro" id="IPR011761">
    <property type="entry name" value="ATP-grasp"/>
</dbReference>
<dbReference type="InterPro" id="IPR020562">
    <property type="entry name" value="PRibGlycinamide_synth_N"/>
</dbReference>
<evidence type="ECO:0000256" key="8">
    <source>
        <dbReference type="ARBA" id="ARBA00022840"/>
    </source>
</evidence>
<name>A0A9X3MXG6_9ACTN</name>
<protein>
    <recommendedName>
        <fullName evidence="4 12">Phosphoribosylamine--glycine ligase</fullName>
        <ecNumber evidence="4 12">6.3.4.13</ecNumber>
    </recommendedName>
    <alternativeName>
        <fullName evidence="12">GARS</fullName>
    </alternativeName>
    <alternativeName>
        <fullName evidence="11 12">Phosphoribosylglycinamide synthetase</fullName>
    </alternativeName>
    <alternativeName>
        <fullName evidence="10 12">glycinamide ribonucleotide synthetase</fullName>
    </alternativeName>
</protein>
<comment type="cofactor">
    <cofactor evidence="2">
        <name>Mg(2+)</name>
        <dbReference type="ChEBI" id="CHEBI:18420"/>
    </cofactor>
</comment>
<comment type="caution">
    <text evidence="15">The sequence shown here is derived from an EMBL/GenBank/DDBJ whole genome shotgun (WGS) entry which is preliminary data.</text>
</comment>
<evidence type="ECO:0000256" key="4">
    <source>
        <dbReference type="ARBA" id="ARBA00013255"/>
    </source>
</evidence>
<dbReference type="Pfam" id="PF01071">
    <property type="entry name" value="GARS_A"/>
    <property type="match status" value="1"/>
</dbReference>
<comment type="pathway">
    <text evidence="3 12">Purine metabolism; IMP biosynthesis via de novo pathway; N(1)-(5-phospho-D-ribosyl)glycinamide from 5-phospho-alpha-D-ribose 1-diphosphate: step 2/2.</text>
</comment>
<keyword evidence="16" id="KW-1185">Reference proteome</keyword>
<dbReference type="PROSITE" id="PS50975">
    <property type="entry name" value="ATP_GRASP"/>
    <property type="match status" value="1"/>
</dbReference>
<evidence type="ECO:0000313" key="16">
    <source>
        <dbReference type="Proteomes" id="UP001149140"/>
    </source>
</evidence>
<evidence type="ECO:0000256" key="10">
    <source>
        <dbReference type="ARBA" id="ARBA00042242"/>
    </source>
</evidence>
<evidence type="ECO:0000256" key="6">
    <source>
        <dbReference type="ARBA" id="ARBA00022741"/>
    </source>
</evidence>
<dbReference type="Gene3D" id="3.40.50.20">
    <property type="match status" value="1"/>
</dbReference>
<dbReference type="InterPro" id="IPR011054">
    <property type="entry name" value="Rudment_hybrid_motif"/>
</dbReference>
<organism evidence="15 16">
    <name type="scientific">Solirubrobacter ginsenosidimutans</name>
    <dbReference type="NCBI Taxonomy" id="490573"/>
    <lineage>
        <taxon>Bacteria</taxon>
        <taxon>Bacillati</taxon>
        <taxon>Actinomycetota</taxon>
        <taxon>Thermoleophilia</taxon>
        <taxon>Solirubrobacterales</taxon>
        <taxon>Solirubrobacteraceae</taxon>
        <taxon>Solirubrobacter</taxon>
    </lineage>
</organism>
<accession>A0A9X3MXG6</accession>
<dbReference type="Proteomes" id="UP001149140">
    <property type="component" value="Unassembled WGS sequence"/>
</dbReference>
<evidence type="ECO:0000256" key="9">
    <source>
        <dbReference type="ARBA" id="ARBA00038345"/>
    </source>
</evidence>
<evidence type="ECO:0000256" key="13">
    <source>
        <dbReference type="PROSITE-ProRule" id="PRU00409"/>
    </source>
</evidence>
<dbReference type="GO" id="GO:0006189">
    <property type="term" value="P:'de novo' IMP biosynthetic process"/>
    <property type="evidence" value="ECO:0007669"/>
    <property type="project" value="UniProtKB-UniRule"/>
</dbReference>
<dbReference type="Pfam" id="PF02843">
    <property type="entry name" value="GARS_C"/>
    <property type="match status" value="1"/>
</dbReference>
<dbReference type="EC" id="6.3.4.13" evidence="4 12"/>
<evidence type="ECO:0000256" key="12">
    <source>
        <dbReference type="HAMAP-Rule" id="MF_00138"/>
    </source>
</evidence>
<evidence type="ECO:0000256" key="2">
    <source>
        <dbReference type="ARBA" id="ARBA00001946"/>
    </source>
</evidence>
<dbReference type="GO" id="GO:0046872">
    <property type="term" value="F:metal ion binding"/>
    <property type="evidence" value="ECO:0007669"/>
    <property type="project" value="InterPro"/>
</dbReference>
<dbReference type="Gene3D" id="3.30.1490.20">
    <property type="entry name" value="ATP-grasp fold, A domain"/>
    <property type="match status" value="1"/>
</dbReference>
<dbReference type="SMART" id="SM01209">
    <property type="entry name" value="GARS_A"/>
    <property type="match status" value="1"/>
</dbReference>
<dbReference type="HAMAP" id="MF_00138">
    <property type="entry name" value="GARS"/>
    <property type="match status" value="1"/>
</dbReference>
<dbReference type="InterPro" id="IPR000115">
    <property type="entry name" value="PRibGlycinamide_synth"/>
</dbReference>
<comment type="catalytic activity">
    <reaction evidence="12">
        <text>5-phospho-beta-D-ribosylamine + glycine + ATP = N(1)-(5-phospho-beta-D-ribosyl)glycinamide + ADP + phosphate + H(+)</text>
        <dbReference type="Rhea" id="RHEA:17453"/>
        <dbReference type="ChEBI" id="CHEBI:15378"/>
        <dbReference type="ChEBI" id="CHEBI:30616"/>
        <dbReference type="ChEBI" id="CHEBI:43474"/>
        <dbReference type="ChEBI" id="CHEBI:57305"/>
        <dbReference type="ChEBI" id="CHEBI:58681"/>
        <dbReference type="ChEBI" id="CHEBI:143788"/>
        <dbReference type="ChEBI" id="CHEBI:456216"/>
        <dbReference type="EC" id="6.3.4.13"/>
    </reaction>
</comment>
<dbReference type="InterPro" id="IPR020561">
    <property type="entry name" value="PRibGlycinamid_synth_ATP-grasp"/>
</dbReference>
<dbReference type="AlphaFoldDB" id="A0A9X3MXG6"/>
<dbReference type="InterPro" id="IPR037123">
    <property type="entry name" value="PRibGlycinamide_synth_C_sf"/>
</dbReference>
<dbReference type="EMBL" id="JAPDOD010000036">
    <property type="protein sequence ID" value="MDA0164634.1"/>
    <property type="molecule type" value="Genomic_DNA"/>
</dbReference>
<evidence type="ECO:0000259" key="14">
    <source>
        <dbReference type="PROSITE" id="PS50975"/>
    </source>
</evidence>
<evidence type="ECO:0000256" key="11">
    <source>
        <dbReference type="ARBA" id="ARBA00042864"/>
    </source>
</evidence>
<sequence length="408" mass="41654">MTPRVLVIGGGGREHAIVRALLRSPQAPEVLCSPGNAGIALEAAPFDGADDPARIAAAGIDLVVIGPEVPLVAGFVDRCQAAGVVAFGPVADAAQLEGSKAYAKEVMEAAGVPTAAYTVVADVASGLASIDRYPVALKADGLAAGKGVVIAASEEEARATLEDMLVGHRFGDAPVVVEEFLEGVELSVLALCDGVRAVPLAPARDFKRIGEGDTGPNTGGMGAFSPVEGADAALIERVRVEICQPVVDELARRGTPFHGVLYAGLMLTAEGPKVIEFNVRFGDPETQVVLPRLKSDLLDLFQRSVVFGGLAGAALEWDERAAVTVVLASRGYPASSSSGDVISGLEEAGGEVTHAGTAAKDGAIVTAGGRVLNVTALGADREAARAAAYAAADKITFPGKTYRRDIAA</sequence>
<reference evidence="15" key="1">
    <citation type="submission" date="2022-10" db="EMBL/GenBank/DDBJ databases">
        <title>The WGS of Solirubrobacter ginsenosidimutans DSM 21036.</title>
        <authorList>
            <person name="Jiang Z."/>
        </authorList>
    </citation>
    <scope>NUCLEOTIDE SEQUENCE</scope>
    <source>
        <strain evidence="15">DSM 21036</strain>
    </source>
</reference>
<comment type="similarity">
    <text evidence="9 12">Belongs to the GARS family.</text>
</comment>
<dbReference type="SUPFAM" id="SSF56059">
    <property type="entry name" value="Glutathione synthetase ATP-binding domain-like"/>
    <property type="match status" value="1"/>
</dbReference>
<dbReference type="Pfam" id="PF02844">
    <property type="entry name" value="GARS_N"/>
    <property type="match status" value="1"/>
</dbReference>
<dbReference type="GO" id="GO:0005524">
    <property type="term" value="F:ATP binding"/>
    <property type="evidence" value="ECO:0007669"/>
    <property type="project" value="UniProtKB-UniRule"/>
</dbReference>
<dbReference type="InterPro" id="IPR020560">
    <property type="entry name" value="PRibGlycinamide_synth_C-dom"/>
</dbReference>
<dbReference type="Gene3D" id="3.30.470.20">
    <property type="entry name" value="ATP-grasp fold, B domain"/>
    <property type="match status" value="1"/>
</dbReference>
<keyword evidence="7 12" id="KW-0658">Purine biosynthesis</keyword>
<dbReference type="SMART" id="SM01210">
    <property type="entry name" value="GARS_C"/>
    <property type="match status" value="1"/>
</dbReference>
<dbReference type="GO" id="GO:0004637">
    <property type="term" value="F:phosphoribosylamine-glycine ligase activity"/>
    <property type="evidence" value="ECO:0007669"/>
    <property type="project" value="UniProtKB-UniRule"/>
</dbReference>
<dbReference type="Gene3D" id="3.90.600.10">
    <property type="entry name" value="Phosphoribosylglycinamide synthetase, C-terminal domain"/>
    <property type="match status" value="1"/>
</dbReference>